<dbReference type="AlphaFoldDB" id="A0A9N9G2Y4"/>
<proteinExistence type="predicted"/>
<evidence type="ECO:0000313" key="1">
    <source>
        <dbReference type="EMBL" id="CAG8573766.1"/>
    </source>
</evidence>
<dbReference type="Proteomes" id="UP000789572">
    <property type="component" value="Unassembled WGS sequence"/>
</dbReference>
<comment type="caution">
    <text evidence="1">The sequence shown here is derived from an EMBL/GenBank/DDBJ whole genome shotgun (WGS) entry which is preliminary data.</text>
</comment>
<dbReference type="OrthoDB" id="2310691at2759"/>
<accession>A0A9N9G2Y4</accession>
<sequence length="361" mass="42013">MTLIKDFRLCHGLLFDQSGVRLAHKRAVQANWSIEESPKTRPSVQLTNIHRTRDTFVYANNLALDKERTLFNPPKPFSRFKENNPLYDETPDNAVIFRIDKELWNINLTREDIKPTDEFVEAIKKAIEHNTPLRALDDVFSEYGYWMNCKVKVGCRLERFIQFQTSALGNEYDHEDVELFQTEWIGDESLDRENGAYKEICAEWSKRIHPLRSSYLLSADSSLIRIEKIGEWLEYSPTTASQWSVIERADFVPTYKLLDESLIAKVERLFSDETEVLMTGESPIDCQCADICQVKFFKPLLSDAYKVDGDVYNSGKRCDVAVTLYFASIYGFSLEIEWDEFPKEVEVMYVKWKLTGNRAKI</sequence>
<dbReference type="EMBL" id="CAJVPJ010001067">
    <property type="protein sequence ID" value="CAG8573766.1"/>
    <property type="molecule type" value="Genomic_DNA"/>
</dbReference>
<gene>
    <name evidence="1" type="ORF">POCULU_LOCUS6129</name>
</gene>
<keyword evidence="2" id="KW-1185">Reference proteome</keyword>
<reference evidence="1" key="1">
    <citation type="submission" date="2021-06" db="EMBL/GenBank/DDBJ databases">
        <authorList>
            <person name="Kallberg Y."/>
            <person name="Tangrot J."/>
            <person name="Rosling A."/>
        </authorList>
    </citation>
    <scope>NUCLEOTIDE SEQUENCE</scope>
    <source>
        <strain evidence="1">IA702</strain>
    </source>
</reference>
<protein>
    <submittedName>
        <fullName evidence="1">2581_t:CDS:1</fullName>
    </submittedName>
</protein>
<evidence type="ECO:0000313" key="2">
    <source>
        <dbReference type="Proteomes" id="UP000789572"/>
    </source>
</evidence>
<organism evidence="1 2">
    <name type="scientific">Paraglomus occultum</name>
    <dbReference type="NCBI Taxonomy" id="144539"/>
    <lineage>
        <taxon>Eukaryota</taxon>
        <taxon>Fungi</taxon>
        <taxon>Fungi incertae sedis</taxon>
        <taxon>Mucoromycota</taxon>
        <taxon>Glomeromycotina</taxon>
        <taxon>Glomeromycetes</taxon>
        <taxon>Paraglomerales</taxon>
        <taxon>Paraglomeraceae</taxon>
        <taxon>Paraglomus</taxon>
    </lineage>
</organism>
<name>A0A9N9G2Y4_9GLOM</name>
<feature type="non-terminal residue" evidence="1">
    <location>
        <position position="361"/>
    </location>
</feature>